<dbReference type="InterPro" id="IPR050234">
    <property type="entry name" value="Nuclear_hormone_rcpt_NR1"/>
</dbReference>
<keyword evidence="1 9" id="KW-0479">Metal-binding</keyword>
<dbReference type="GO" id="GO:0045944">
    <property type="term" value="P:positive regulation of transcription by RNA polymerase II"/>
    <property type="evidence" value="ECO:0007669"/>
    <property type="project" value="TreeGrafter"/>
</dbReference>
<keyword evidence="8 9" id="KW-0539">Nucleus</keyword>
<dbReference type="GO" id="GO:0000978">
    <property type="term" value="F:RNA polymerase II cis-regulatory region sequence-specific DNA binding"/>
    <property type="evidence" value="ECO:0007669"/>
    <property type="project" value="TreeGrafter"/>
</dbReference>
<dbReference type="PRINTS" id="PR00398">
    <property type="entry name" value="STRDHORMONER"/>
</dbReference>
<evidence type="ECO:0000256" key="4">
    <source>
        <dbReference type="ARBA" id="ARBA00023015"/>
    </source>
</evidence>
<feature type="compositionally biased region" description="Polar residues" evidence="10">
    <location>
        <begin position="197"/>
        <end position="214"/>
    </location>
</feature>
<dbReference type="PROSITE" id="PS51843">
    <property type="entry name" value="NR_LBD"/>
    <property type="match status" value="1"/>
</dbReference>
<accession>A0AAV2IFX7</accession>
<evidence type="ECO:0000313" key="13">
    <source>
        <dbReference type="EMBL" id="CAL1545954.1"/>
    </source>
</evidence>
<evidence type="ECO:0000259" key="11">
    <source>
        <dbReference type="PROSITE" id="PS51030"/>
    </source>
</evidence>
<keyword evidence="6 9" id="KW-0804">Transcription</keyword>
<dbReference type="PANTHER" id="PTHR24082">
    <property type="entry name" value="NUCLEAR HORMONE RECEPTOR"/>
    <property type="match status" value="1"/>
</dbReference>
<dbReference type="GO" id="GO:0005634">
    <property type="term" value="C:nucleus"/>
    <property type="evidence" value="ECO:0007669"/>
    <property type="project" value="UniProtKB-SubCell"/>
</dbReference>
<dbReference type="Pfam" id="PF00104">
    <property type="entry name" value="Hormone_recep"/>
    <property type="match status" value="1"/>
</dbReference>
<dbReference type="GO" id="GO:0009755">
    <property type="term" value="P:hormone-mediated signaling pathway"/>
    <property type="evidence" value="ECO:0007669"/>
    <property type="project" value="TreeGrafter"/>
</dbReference>
<evidence type="ECO:0000256" key="6">
    <source>
        <dbReference type="ARBA" id="ARBA00023163"/>
    </source>
</evidence>
<comment type="subcellular location">
    <subcellularLocation>
        <location evidence="9">Nucleus</location>
    </subcellularLocation>
</comment>
<dbReference type="GO" id="GO:0004879">
    <property type="term" value="F:nuclear receptor activity"/>
    <property type="evidence" value="ECO:0007669"/>
    <property type="project" value="TreeGrafter"/>
</dbReference>
<evidence type="ECO:0000256" key="2">
    <source>
        <dbReference type="ARBA" id="ARBA00022771"/>
    </source>
</evidence>
<keyword evidence="3 9" id="KW-0862">Zinc</keyword>
<sequence length="564" mass="63409">MRGKKRPPEERVSNVAGPLPPCRVCGEPAAGFHYGANTCEACKGFFRRSLLRNGEYVCVGTGKCVIGCNRRKSCPSCRYKKCLDVGMSKEAIKTGRYTYMKRTQDTLELKQLAQSPTTSESLNEPAFIPPESRDMMDNSPAWRGSASPCSDASGNSGSTSATDRIIGQSILGSSWKCLTVDSPMSVSSVSRTPPSSANVFSSPATTQQGDPTNMNGPVHEVGTAIPGCRTSKMTEVFSSESDPRSFHTLTPFSSPCPETVDLSVRSPTPPPVTLSQLLLNGELVSTWRDYGEAELDELIDRLVTSHKKTVVDSNSLSDEFIQEKTRECKERCQLQTEIFGHMGSIDVDEHEHIYLSTGIDVDGRIDDLSYCTKRMDSDIRQMITFMKTIPGFMDLGLQDQTELVKACIFELFLLGYYRGYNKEEFIAVEENRSYCIHQLTTFYSKELIDKLFRLTHQLQEMNLTFEMIVVLQSACIFFPDRANLMRHDFIETTHLKIMQCLLLLLRRHFPENHGKVYAKVISFLTSVRSIALECRRMWDELGLDRYEEVSSKPILAELFKGNIY</sequence>
<evidence type="ECO:0000256" key="10">
    <source>
        <dbReference type="SAM" id="MobiDB-lite"/>
    </source>
</evidence>
<dbReference type="GO" id="GO:0000122">
    <property type="term" value="P:negative regulation of transcription by RNA polymerase II"/>
    <property type="evidence" value="ECO:0007669"/>
    <property type="project" value="TreeGrafter"/>
</dbReference>
<dbReference type="InterPro" id="IPR001723">
    <property type="entry name" value="Nuclear_hrmn_rcpt"/>
</dbReference>
<comment type="similarity">
    <text evidence="9">Belongs to the nuclear hormone receptor family.</text>
</comment>
<evidence type="ECO:0000256" key="8">
    <source>
        <dbReference type="ARBA" id="ARBA00023242"/>
    </source>
</evidence>
<evidence type="ECO:0000256" key="5">
    <source>
        <dbReference type="ARBA" id="ARBA00023125"/>
    </source>
</evidence>
<reference evidence="13 14" key="1">
    <citation type="submission" date="2024-04" db="EMBL/GenBank/DDBJ databases">
        <authorList>
            <consortium name="Genoscope - CEA"/>
            <person name="William W."/>
        </authorList>
    </citation>
    <scope>NUCLEOTIDE SEQUENCE [LARGE SCALE GENOMIC DNA]</scope>
</reference>
<feature type="domain" description="Nuclear receptor" evidence="11">
    <location>
        <begin position="19"/>
        <end position="94"/>
    </location>
</feature>
<dbReference type="PANTHER" id="PTHR24082:SF473">
    <property type="entry name" value="ECDYSONE-INDUCED PROTEIN 75B, ISOFORM B"/>
    <property type="match status" value="1"/>
</dbReference>
<dbReference type="Proteomes" id="UP001497497">
    <property type="component" value="Unassembled WGS sequence"/>
</dbReference>
<evidence type="ECO:0000256" key="1">
    <source>
        <dbReference type="ARBA" id="ARBA00022723"/>
    </source>
</evidence>
<gene>
    <name evidence="13" type="ORF">GSLYS_00019331001</name>
</gene>
<evidence type="ECO:0000256" key="7">
    <source>
        <dbReference type="ARBA" id="ARBA00023170"/>
    </source>
</evidence>
<name>A0AAV2IFX7_LYMST</name>
<dbReference type="SUPFAM" id="SSF57716">
    <property type="entry name" value="Glucocorticoid receptor-like (DNA-binding domain)"/>
    <property type="match status" value="1"/>
</dbReference>
<feature type="domain" description="NR LBD" evidence="12">
    <location>
        <begin position="294"/>
        <end position="560"/>
    </location>
</feature>
<proteinExistence type="inferred from homology"/>
<organism evidence="13 14">
    <name type="scientific">Lymnaea stagnalis</name>
    <name type="common">Great pond snail</name>
    <name type="synonym">Helix stagnalis</name>
    <dbReference type="NCBI Taxonomy" id="6523"/>
    <lineage>
        <taxon>Eukaryota</taxon>
        <taxon>Metazoa</taxon>
        <taxon>Spiralia</taxon>
        <taxon>Lophotrochozoa</taxon>
        <taxon>Mollusca</taxon>
        <taxon>Gastropoda</taxon>
        <taxon>Heterobranchia</taxon>
        <taxon>Euthyneura</taxon>
        <taxon>Panpulmonata</taxon>
        <taxon>Hygrophila</taxon>
        <taxon>Lymnaeoidea</taxon>
        <taxon>Lymnaeidae</taxon>
        <taxon>Lymnaea</taxon>
    </lineage>
</organism>
<dbReference type="SMART" id="SM00399">
    <property type="entry name" value="ZnF_C4"/>
    <property type="match status" value="1"/>
</dbReference>
<dbReference type="AlphaFoldDB" id="A0AAV2IFX7"/>
<keyword evidence="2 9" id="KW-0863">Zinc-finger</keyword>
<dbReference type="SMART" id="SM00430">
    <property type="entry name" value="HOLI"/>
    <property type="match status" value="1"/>
</dbReference>
<evidence type="ECO:0000256" key="9">
    <source>
        <dbReference type="RuleBase" id="RU004334"/>
    </source>
</evidence>
<dbReference type="PRINTS" id="PR00047">
    <property type="entry name" value="STROIDFINGER"/>
</dbReference>
<feature type="region of interest" description="Disordered" evidence="10">
    <location>
        <begin position="188"/>
        <end position="214"/>
    </location>
</feature>
<keyword evidence="4 9" id="KW-0805">Transcription regulation</keyword>
<keyword evidence="7 9" id="KW-0675">Receptor</keyword>
<evidence type="ECO:0000256" key="3">
    <source>
        <dbReference type="ARBA" id="ARBA00022833"/>
    </source>
</evidence>
<protein>
    <submittedName>
        <fullName evidence="13">Uncharacterized protein</fullName>
    </submittedName>
</protein>
<dbReference type="Gene3D" id="3.30.50.10">
    <property type="entry name" value="Erythroid Transcription Factor GATA-1, subunit A"/>
    <property type="match status" value="1"/>
</dbReference>
<evidence type="ECO:0000259" key="12">
    <source>
        <dbReference type="PROSITE" id="PS51843"/>
    </source>
</evidence>
<keyword evidence="5 9" id="KW-0238">DNA-binding</keyword>
<dbReference type="InterPro" id="IPR013088">
    <property type="entry name" value="Znf_NHR/GATA"/>
</dbReference>
<dbReference type="PROSITE" id="PS51030">
    <property type="entry name" value="NUCLEAR_REC_DBD_2"/>
    <property type="match status" value="1"/>
</dbReference>
<feature type="region of interest" description="Disordered" evidence="10">
    <location>
        <begin position="113"/>
        <end position="161"/>
    </location>
</feature>
<keyword evidence="14" id="KW-1185">Reference proteome</keyword>
<dbReference type="InterPro" id="IPR035500">
    <property type="entry name" value="NHR-like_dom_sf"/>
</dbReference>
<comment type="caution">
    <text evidence="13">The sequence shown here is derived from an EMBL/GenBank/DDBJ whole genome shotgun (WGS) entry which is preliminary data.</text>
</comment>
<feature type="compositionally biased region" description="Polar residues" evidence="10">
    <location>
        <begin position="147"/>
        <end position="161"/>
    </location>
</feature>
<dbReference type="CDD" id="cd06916">
    <property type="entry name" value="NR_DBD_like"/>
    <property type="match status" value="1"/>
</dbReference>
<dbReference type="Gene3D" id="1.10.565.10">
    <property type="entry name" value="Retinoid X Receptor"/>
    <property type="match status" value="1"/>
</dbReference>
<dbReference type="SUPFAM" id="SSF48508">
    <property type="entry name" value="Nuclear receptor ligand-binding domain"/>
    <property type="match status" value="1"/>
</dbReference>
<dbReference type="GO" id="GO:0030154">
    <property type="term" value="P:cell differentiation"/>
    <property type="evidence" value="ECO:0007669"/>
    <property type="project" value="TreeGrafter"/>
</dbReference>
<dbReference type="Pfam" id="PF00105">
    <property type="entry name" value="zf-C4"/>
    <property type="match status" value="1"/>
</dbReference>
<feature type="compositionally biased region" description="Polar residues" evidence="10">
    <location>
        <begin position="113"/>
        <end position="122"/>
    </location>
</feature>
<dbReference type="InterPro" id="IPR000536">
    <property type="entry name" value="Nucl_hrmn_rcpt_lig-bd"/>
</dbReference>
<dbReference type="EMBL" id="CAXITT010000754">
    <property type="protein sequence ID" value="CAL1545954.1"/>
    <property type="molecule type" value="Genomic_DNA"/>
</dbReference>
<dbReference type="PROSITE" id="PS00031">
    <property type="entry name" value="NUCLEAR_REC_DBD_1"/>
    <property type="match status" value="1"/>
</dbReference>
<dbReference type="InterPro" id="IPR001628">
    <property type="entry name" value="Znf_hrmn_rcpt"/>
</dbReference>
<evidence type="ECO:0000313" key="14">
    <source>
        <dbReference type="Proteomes" id="UP001497497"/>
    </source>
</evidence>
<dbReference type="GO" id="GO:0008270">
    <property type="term" value="F:zinc ion binding"/>
    <property type="evidence" value="ECO:0007669"/>
    <property type="project" value="UniProtKB-KW"/>
</dbReference>